<keyword evidence="7" id="KW-0963">Cytoplasm</keyword>
<evidence type="ECO:0000256" key="4">
    <source>
        <dbReference type="ARBA" id="ARBA00022759"/>
    </source>
</evidence>
<accession>A0A941AZX4</accession>
<keyword evidence="4 7" id="KW-0255">Endonuclease</keyword>
<keyword evidence="7" id="KW-0698">rRNA processing</keyword>
<dbReference type="SUPFAM" id="SSF55486">
    <property type="entry name" value="Metalloproteases ('zincins'), catalytic domain"/>
    <property type="match status" value="1"/>
</dbReference>
<dbReference type="Pfam" id="PF02130">
    <property type="entry name" value="YbeY"/>
    <property type="match status" value="1"/>
</dbReference>
<dbReference type="GO" id="GO:0008270">
    <property type="term" value="F:zinc ion binding"/>
    <property type="evidence" value="ECO:0007669"/>
    <property type="project" value="UniProtKB-UniRule"/>
</dbReference>
<protein>
    <recommendedName>
        <fullName evidence="7">Endoribonuclease YbeY</fullName>
        <ecNumber evidence="7">3.1.-.-</ecNumber>
    </recommendedName>
</protein>
<gene>
    <name evidence="7 8" type="primary">ybeY</name>
    <name evidence="8" type="ORF">J3495_15580</name>
</gene>
<dbReference type="HAMAP" id="MF_00009">
    <property type="entry name" value="Endoribonucl_YbeY"/>
    <property type="match status" value="1"/>
</dbReference>
<sequence length="139" mass="16322">MINFNYETEFTLDNEQAFSDWLSVVIVSENKIEGEINYIFCDDDYLHKINMEYLNHDTLTDIISFDYTVGNELNGDIFVSIERVEDNAKDFNVSFAEELKRVLAHGILHYCGYKDKTDADAKLMRSKEDEKIEMFHVKQ</sequence>
<dbReference type="GO" id="GO:0004521">
    <property type="term" value="F:RNA endonuclease activity"/>
    <property type="evidence" value="ECO:0007669"/>
    <property type="project" value="UniProtKB-UniRule"/>
</dbReference>
<comment type="cofactor">
    <cofactor evidence="7">
        <name>Zn(2+)</name>
        <dbReference type="ChEBI" id="CHEBI:29105"/>
    </cofactor>
    <text evidence="7">Binds 1 zinc ion.</text>
</comment>
<evidence type="ECO:0000256" key="1">
    <source>
        <dbReference type="ARBA" id="ARBA00010875"/>
    </source>
</evidence>
<keyword evidence="6 7" id="KW-0862">Zinc</keyword>
<dbReference type="PANTHER" id="PTHR46986:SF1">
    <property type="entry name" value="ENDORIBONUCLEASE YBEY, CHLOROPLASTIC"/>
    <property type="match status" value="1"/>
</dbReference>
<keyword evidence="5 7" id="KW-0378">Hydrolase</keyword>
<evidence type="ECO:0000256" key="3">
    <source>
        <dbReference type="ARBA" id="ARBA00022723"/>
    </source>
</evidence>
<organism evidence="8 9">
    <name type="scientific">Flavobacterium geliluteum</name>
    <dbReference type="NCBI Taxonomy" id="2816120"/>
    <lineage>
        <taxon>Bacteria</taxon>
        <taxon>Pseudomonadati</taxon>
        <taxon>Bacteroidota</taxon>
        <taxon>Flavobacteriia</taxon>
        <taxon>Flavobacteriales</taxon>
        <taxon>Flavobacteriaceae</taxon>
        <taxon>Flavobacterium</taxon>
    </lineage>
</organism>
<keyword evidence="3 7" id="KW-0479">Metal-binding</keyword>
<evidence type="ECO:0000256" key="2">
    <source>
        <dbReference type="ARBA" id="ARBA00022722"/>
    </source>
</evidence>
<keyword evidence="9" id="KW-1185">Reference proteome</keyword>
<keyword evidence="2 7" id="KW-0540">Nuclease</keyword>
<dbReference type="InterPro" id="IPR002036">
    <property type="entry name" value="YbeY"/>
</dbReference>
<dbReference type="GO" id="GO:0004222">
    <property type="term" value="F:metalloendopeptidase activity"/>
    <property type="evidence" value="ECO:0007669"/>
    <property type="project" value="InterPro"/>
</dbReference>
<dbReference type="GO" id="GO:0006364">
    <property type="term" value="P:rRNA processing"/>
    <property type="evidence" value="ECO:0007669"/>
    <property type="project" value="UniProtKB-UniRule"/>
</dbReference>
<feature type="binding site" evidence="7">
    <location>
        <position position="105"/>
    </location>
    <ligand>
        <name>Zn(2+)</name>
        <dbReference type="ChEBI" id="CHEBI:29105"/>
        <note>catalytic</note>
    </ligand>
</feature>
<name>A0A941AZX4_9FLAO</name>
<feature type="binding site" evidence="7">
    <location>
        <position position="115"/>
    </location>
    <ligand>
        <name>Zn(2+)</name>
        <dbReference type="ChEBI" id="CHEBI:29105"/>
        <note>catalytic</note>
    </ligand>
</feature>
<dbReference type="AlphaFoldDB" id="A0A941AZX4"/>
<proteinExistence type="inferred from homology"/>
<dbReference type="Proteomes" id="UP000675047">
    <property type="component" value="Unassembled WGS sequence"/>
</dbReference>
<dbReference type="InterPro" id="IPR023091">
    <property type="entry name" value="MetalPrtase_cat_dom_sf_prd"/>
</dbReference>
<keyword evidence="7" id="KW-0690">Ribosome biogenesis</keyword>
<evidence type="ECO:0000256" key="6">
    <source>
        <dbReference type="ARBA" id="ARBA00022833"/>
    </source>
</evidence>
<comment type="similarity">
    <text evidence="1 7">Belongs to the endoribonuclease YbeY family.</text>
</comment>
<evidence type="ECO:0000313" key="9">
    <source>
        <dbReference type="Proteomes" id="UP000675047"/>
    </source>
</evidence>
<dbReference type="EMBL" id="JAGFBV010000028">
    <property type="protein sequence ID" value="MBP4139497.1"/>
    <property type="molecule type" value="Genomic_DNA"/>
</dbReference>
<feature type="binding site" evidence="7">
    <location>
        <position position="109"/>
    </location>
    <ligand>
        <name>Zn(2+)</name>
        <dbReference type="ChEBI" id="CHEBI:29105"/>
        <note>catalytic</note>
    </ligand>
</feature>
<dbReference type="NCBIfam" id="TIGR00043">
    <property type="entry name" value="rRNA maturation RNase YbeY"/>
    <property type="match status" value="1"/>
</dbReference>
<dbReference type="PANTHER" id="PTHR46986">
    <property type="entry name" value="ENDORIBONUCLEASE YBEY, CHLOROPLASTIC"/>
    <property type="match status" value="1"/>
</dbReference>
<dbReference type="GO" id="GO:0005737">
    <property type="term" value="C:cytoplasm"/>
    <property type="evidence" value="ECO:0007669"/>
    <property type="project" value="UniProtKB-SubCell"/>
</dbReference>
<reference evidence="8 9" key="1">
    <citation type="submission" date="2021-03" db="EMBL/GenBank/DDBJ databases">
        <title>Flavobacterium Flabelliformis Sp. Nov. And Flavobacterium Geliluteum Sp. Nov., Two Novel Multidrug Resistant Psychrophilic Species Isolated From Antarctica.</title>
        <authorList>
            <person name="Kralova S."/>
            <person name="Busse H.J."/>
            <person name="Bezdicek M."/>
            <person name="Nykrynova M."/>
            <person name="Kroupova E."/>
            <person name="Krsek D."/>
            <person name="Sedlacek I."/>
        </authorList>
    </citation>
    <scope>NUCLEOTIDE SEQUENCE [LARGE SCALE GENOMIC DNA]</scope>
    <source>
        <strain evidence="8 9">P7388</strain>
    </source>
</reference>
<evidence type="ECO:0000313" key="8">
    <source>
        <dbReference type="EMBL" id="MBP4139497.1"/>
    </source>
</evidence>
<dbReference type="Gene3D" id="3.40.390.30">
    <property type="entry name" value="Metalloproteases ('zincins'), catalytic domain"/>
    <property type="match status" value="1"/>
</dbReference>
<dbReference type="RefSeq" id="WP_210667465.1">
    <property type="nucleotide sequence ID" value="NZ_JAGFBV010000028.1"/>
</dbReference>
<evidence type="ECO:0000256" key="5">
    <source>
        <dbReference type="ARBA" id="ARBA00022801"/>
    </source>
</evidence>
<comment type="caution">
    <text evidence="8">The sequence shown here is derived from an EMBL/GenBank/DDBJ whole genome shotgun (WGS) entry which is preliminary data.</text>
</comment>
<evidence type="ECO:0000256" key="7">
    <source>
        <dbReference type="HAMAP-Rule" id="MF_00009"/>
    </source>
</evidence>
<dbReference type="EC" id="3.1.-.-" evidence="7"/>
<comment type="subcellular location">
    <subcellularLocation>
        <location evidence="7">Cytoplasm</location>
    </subcellularLocation>
</comment>
<comment type="function">
    <text evidence="7">Single strand-specific metallo-endoribonuclease involved in late-stage 70S ribosome quality control and in maturation of the 3' terminus of the 16S rRNA.</text>
</comment>